<evidence type="ECO:0000313" key="3">
    <source>
        <dbReference type="Proteomes" id="UP000034883"/>
    </source>
</evidence>
<evidence type="ECO:0000313" key="2">
    <source>
        <dbReference type="EMBL" id="AKF09301.1"/>
    </source>
</evidence>
<name>A0A0F6YMI1_9BACT</name>
<dbReference type="AlphaFoldDB" id="A0A0F6YMI1"/>
<protein>
    <submittedName>
        <fullName evidence="2">Uncharacterized protein</fullName>
    </submittedName>
</protein>
<accession>A0A0F6YMI1</accession>
<keyword evidence="3" id="KW-1185">Reference proteome</keyword>
<organism evidence="2 3">
    <name type="scientific">Sandaracinus amylolyticus</name>
    <dbReference type="NCBI Taxonomy" id="927083"/>
    <lineage>
        <taxon>Bacteria</taxon>
        <taxon>Pseudomonadati</taxon>
        <taxon>Myxococcota</taxon>
        <taxon>Polyangia</taxon>
        <taxon>Polyangiales</taxon>
        <taxon>Sandaracinaceae</taxon>
        <taxon>Sandaracinus</taxon>
    </lineage>
</organism>
<proteinExistence type="predicted"/>
<dbReference type="KEGG" id="samy:DB32_006450"/>
<feature type="region of interest" description="Disordered" evidence="1">
    <location>
        <begin position="1"/>
        <end position="44"/>
    </location>
</feature>
<dbReference type="Proteomes" id="UP000034883">
    <property type="component" value="Chromosome"/>
</dbReference>
<feature type="compositionally biased region" description="Basic and acidic residues" evidence="1">
    <location>
        <begin position="68"/>
        <end position="81"/>
    </location>
</feature>
<reference evidence="2 3" key="1">
    <citation type="submission" date="2015-03" db="EMBL/GenBank/DDBJ databases">
        <title>Genome assembly of Sandaracinus amylolyticus DSM 53668.</title>
        <authorList>
            <person name="Sharma G."/>
            <person name="Subramanian S."/>
        </authorList>
    </citation>
    <scope>NUCLEOTIDE SEQUENCE [LARGE SCALE GENOMIC DNA]</scope>
    <source>
        <strain evidence="2 3">DSM 53668</strain>
    </source>
</reference>
<sequence length="113" mass="12631">MHHLDRDQAREARSPGTAREIERRHSARPEVGEDRVAPDDVADLEHDGCRCGGKGYGRSRRGINRWSGEQERGCISRESRRGRNTTPERCYGIRSATNCVAIASFSPRVPALS</sequence>
<gene>
    <name evidence="2" type="ORF">DB32_006450</name>
</gene>
<evidence type="ECO:0000256" key="1">
    <source>
        <dbReference type="SAM" id="MobiDB-lite"/>
    </source>
</evidence>
<dbReference type="EMBL" id="CP011125">
    <property type="protein sequence ID" value="AKF09301.1"/>
    <property type="molecule type" value="Genomic_DNA"/>
</dbReference>
<feature type="region of interest" description="Disordered" evidence="1">
    <location>
        <begin position="68"/>
        <end position="87"/>
    </location>
</feature>